<dbReference type="EMBL" id="JBHSXM010000001">
    <property type="protein sequence ID" value="MFC6836527.1"/>
    <property type="molecule type" value="Genomic_DNA"/>
</dbReference>
<dbReference type="InterPro" id="IPR003675">
    <property type="entry name" value="Rce1/LyrA-like_dom"/>
</dbReference>
<keyword evidence="5" id="KW-1185">Reference proteome</keyword>
<keyword evidence="2" id="KW-0472">Membrane</keyword>
<dbReference type="RefSeq" id="WP_304448210.1">
    <property type="nucleotide sequence ID" value="NZ_JARRAH010000001.1"/>
</dbReference>
<feature type="transmembrane region" description="Helical" evidence="2">
    <location>
        <begin position="218"/>
        <end position="250"/>
    </location>
</feature>
<feature type="transmembrane region" description="Helical" evidence="2">
    <location>
        <begin position="115"/>
        <end position="142"/>
    </location>
</feature>
<organism evidence="4 5">
    <name type="scientific">Halomarina ordinaria</name>
    <dbReference type="NCBI Taxonomy" id="3033939"/>
    <lineage>
        <taxon>Archaea</taxon>
        <taxon>Methanobacteriati</taxon>
        <taxon>Methanobacteriota</taxon>
        <taxon>Stenosarchaea group</taxon>
        <taxon>Halobacteria</taxon>
        <taxon>Halobacteriales</taxon>
        <taxon>Natronomonadaceae</taxon>
        <taxon>Halomarina</taxon>
    </lineage>
</organism>
<evidence type="ECO:0000313" key="5">
    <source>
        <dbReference type="Proteomes" id="UP001596406"/>
    </source>
</evidence>
<comment type="caution">
    <text evidence="4">The sequence shown here is derived from an EMBL/GenBank/DDBJ whole genome shotgun (WGS) entry which is preliminary data.</text>
</comment>
<feature type="domain" description="CAAX prenyl protease 2/Lysostaphin resistance protein A-like" evidence="3">
    <location>
        <begin position="162"/>
        <end position="253"/>
    </location>
</feature>
<dbReference type="AlphaFoldDB" id="A0ABD5U7Q1"/>
<keyword evidence="2" id="KW-0812">Transmembrane</keyword>
<feature type="transmembrane region" description="Helical" evidence="2">
    <location>
        <begin position="6"/>
        <end position="24"/>
    </location>
</feature>
<feature type="transmembrane region" description="Helical" evidence="2">
    <location>
        <begin position="162"/>
        <end position="184"/>
    </location>
</feature>
<dbReference type="GO" id="GO:0004175">
    <property type="term" value="F:endopeptidase activity"/>
    <property type="evidence" value="ECO:0007669"/>
    <property type="project" value="UniProtKB-ARBA"/>
</dbReference>
<sequence length="266" mass="26702">MTDWAAFVGLTVVVLCSLLVLARLSQESVGTVTRADGSVGSVSLTEFDPPSDRAASRADGGTLTPPSEYGTGTLLVNVALSQGVFAAALVAAAWYTQIPLPALGVDPAVPLSTGLPALGVGVAAGVGLYLLNALGAASAPAFGIEADDTLRELLTPESPGGWVLLLGGVLPLIAGFEELLFRAALVGVPAVGFGLSPWLLAVGASVAFAFGHGAQGRAGIVVTGVLGFALAAVFVVTNSFLAVVVAHYLVNALEFVVGGYFEVELA</sequence>
<name>A0ABD5U7Q1_9EURY</name>
<dbReference type="Pfam" id="PF02517">
    <property type="entry name" value="Rce1-like"/>
    <property type="match status" value="1"/>
</dbReference>
<keyword evidence="2" id="KW-1133">Transmembrane helix</keyword>
<accession>A0ABD5U7Q1</accession>
<keyword evidence="4" id="KW-0378">Hydrolase</keyword>
<dbReference type="EC" id="3.4.-.-" evidence="4"/>
<feature type="transmembrane region" description="Helical" evidence="2">
    <location>
        <begin position="190"/>
        <end position="211"/>
    </location>
</feature>
<feature type="transmembrane region" description="Helical" evidence="2">
    <location>
        <begin position="74"/>
        <end position="95"/>
    </location>
</feature>
<feature type="region of interest" description="Disordered" evidence="1">
    <location>
        <begin position="43"/>
        <end position="65"/>
    </location>
</feature>
<proteinExistence type="predicted"/>
<dbReference type="GO" id="GO:0080120">
    <property type="term" value="P:CAAX-box protein maturation"/>
    <property type="evidence" value="ECO:0007669"/>
    <property type="project" value="UniProtKB-ARBA"/>
</dbReference>
<evidence type="ECO:0000313" key="4">
    <source>
        <dbReference type="EMBL" id="MFC6836527.1"/>
    </source>
</evidence>
<evidence type="ECO:0000259" key="3">
    <source>
        <dbReference type="Pfam" id="PF02517"/>
    </source>
</evidence>
<reference evidence="4 5" key="1">
    <citation type="journal article" date="2019" name="Int. J. Syst. Evol. Microbiol.">
        <title>The Global Catalogue of Microorganisms (GCM) 10K type strain sequencing project: providing services to taxonomists for standard genome sequencing and annotation.</title>
        <authorList>
            <consortium name="The Broad Institute Genomics Platform"/>
            <consortium name="The Broad Institute Genome Sequencing Center for Infectious Disease"/>
            <person name="Wu L."/>
            <person name="Ma J."/>
        </authorList>
    </citation>
    <scope>NUCLEOTIDE SEQUENCE [LARGE SCALE GENOMIC DNA]</scope>
    <source>
        <strain evidence="4 5">PSRA2</strain>
    </source>
</reference>
<evidence type="ECO:0000256" key="1">
    <source>
        <dbReference type="SAM" id="MobiDB-lite"/>
    </source>
</evidence>
<protein>
    <submittedName>
        <fullName evidence="4">CPBP family intramembrane glutamic endopeptidase</fullName>
        <ecNumber evidence="4">3.4.-.-</ecNumber>
    </submittedName>
</protein>
<evidence type="ECO:0000256" key="2">
    <source>
        <dbReference type="SAM" id="Phobius"/>
    </source>
</evidence>
<dbReference type="Proteomes" id="UP001596406">
    <property type="component" value="Unassembled WGS sequence"/>
</dbReference>
<gene>
    <name evidence="4" type="ORF">ACFQHK_08385</name>
</gene>